<evidence type="ECO:0000313" key="5">
    <source>
        <dbReference type="Proteomes" id="UP001203761"/>
    </source>
</evidence>
<evidence type="ECO:0000259" key="3">
    <source>
        <dbReference type="PROSITE" id="PS51186"/>
    </source>
</evidence>
<feature type="domain" description="N-acetyltransferase" evidence="3">
    <location>
        <begin position="101"/>
        <end position="263"/>
    </location>
</feature>
<organism evidence="4 5">
    <name type="scientific">Brachybacterium equifaecis</name>
    <dbReference type="NCBI Taxonomy" id="2910770"/>
    <lineage>
        <taxon>Bacteria</taxon>
        <taxon>Bacillati</taxon>
        <taxon>Actinomycetota</taxon>
        <taxon>Actinomycetes</taxon>
        <taxon>Micrococcales</taxon>
        <taxon>Dermabacteraceae</taxon>
        <taxon>Brachybacterium</taxon>
    </lineage>
</organism>
<dbReference type="Gene3D" id="1.10.287.1080">
    <property type="entry name" value="MazG-like"/>
    <property type="match status" value="1"/>
</dbReference>
<keyword evidence="1 4" id="KW-0808">Transferase</keyword>
<dbReference type="InterPro" id="IPR000182">
    <property type="entry name" value="GNAT_dom"/>
</dbReference>
<gene>
    <name evidence="4" type="ORF">Bequi_03825</name>
</gene>
<comment type="caution">
    <text evidence="4">The sequence shown here is derived from an EMBL/GenBank/DDBJ whole genome shotgun (WGS) entry which is preliminary data.</text>
</comment>
<dbReference type="Proteomes" id="UP001203761">
    <property type="component" value="Unassembled WGS sequence"/>
</dbReference>
<proteinExistence type="predicted"/>
<dbReference type="EC" id="2.3.1.-" evidence="4"/>
<accession>A0ABT0QXX0</accession>
<dbReference type="GO" id="GO:0016746">
    <property type="term" value="F:acyltransferase activity"/>
    <property type="evidence" value="ECO:0007669"/>
    <property type="project" value="UniProtKB-KW"/>
</dbReference>
<evidence type="ECO:0000256" key="2">
    <source>
        <dbReference type="ARBA" id="ARBA00023315"/>
    </source>
</evidence>
<name>A0ABT0QXX0_9MICO</name>
<dbReference type="Pfam" id="PF00583">
    <property type="entry name" value="Acetyltransf_1"/>
    <property type="match status" value="1"/>
</dbReference>
<sequence length="265" mass="29266">MHLNEFADRVEKLSERYADVYGVDRSPEWALLKLTEEIGELAQAHLTASGQSRDRGLDEQARQRRVAAELGDVLGMCLVYARLAGIDPEAAIARKWFPHEIEVRPFEDPELQQLTDSWPVPGGVHEAHAGAQLEGRSEYLVAWHDDVAVGSAVLRTHGYEGAQGRAAHPGAMEICHLQVRPERREQGVGTSLLQAAERRAAALGAREIAVGVADDNPGARRLYERLGYRASGIVDVSEHDWTADDGTVHHERESDEMMLKALGTR</sequence>
<dbReference type="EMBL" id="JAKNCJ010000001">
    <property type="protein sequence ID" value="MCL6422520.1"/>
    <property type="molecule type" value="Genomic_DNA"/>
</dbReference>
<protein>
    <submittedName>
        <fullName evidence="4">GNAT family N-acetyltransferase</fullName>
        <ecNumber evidence="4">2.3.1.-</ecNumber>
    </submittedName>
</protein>
<dbReference type="RefSeq" id="WP_249736616.1">
    <property type="nucleotide sequence ID" value="NZ_JAKNCJ010000001.1"/>
</dbReference>
<keyword evidence="2 4" id="KW-0012">Acyltransferase</keyword>
<dbReference type="PROSITE" id="PS51186">
    <property type="entry name" value="GNAT"/>
    <property type="match status" value="1"/>
</dbReference>
<dbReference type="Gene3D" id="3.40.630.30">
    <property type="match status" value="1"/>
</dbReference>
<evidence type="ECO:0000256" key="1">
    <source>
        <dbReference type="ARBA" id="ARBA00022679"/>
    </source>
</evidence>
<dbReference type="CDD" id="cd04301">
    <property type="entry name" value="NAT_SF"/>
    <property type="match status" value="1"/>
</dbReference>
<reference evidence="4" key="1">
    <citation type="submission" date="2022-02" db="EMBL/GenBank/DDBJ databases">
        <authorList>
            <person name="Lee M."/>
            <person name="Kim S.-J."/>
            <person name="Jung M.-Y."/>
        </authorList>
    </citation>
    <scope>NUCLEOTIDE SEQUENCE</scope>
    <source>
        <strain evidence="4">JHP9</strain>
    </source>
</reference>
<dbReference type="SUPFAM" id="SSF101386">
    <property type="entry name" value="all-alpha NTP pyrophosphatases"/>
    <property type="match status" value="1"/>
</dbReference>
<dbReference type="SUPFAM" id="SSF55729">
    <property type="entry name" value="Acyl-CoA N-acyltransferases (Nat)"/>
    <property type="match status" value="1"/>
</dbReference>
<dbReference type="PANTHER" id="PTHR43877">
    <property type="entry name" value="AMINOALKYLPHOSPHONATE N-ACETYLTRANSFERASE-RELATED-RELATED"/>
    <property type="match status" value="1"/>
</dbReference>
<dbReference type="InterPro" id="IPR016181">
    <property type="entry name" value="Acyl_CoA_acyltransferase"/>
</dbReference>
<dbReference type="InterPro" id="IPR050832">
    <property type="entry name" value="Bact_Acetyltransf"/>
</dbReference>
<evidence type="ECO:0000313" key="4">
    <source>
        <dbReference type="EMBL" id="MCL6422520.1"/>
    </source>
</evidence>
<dbReference type="CDD" id="cd11538">
    <property type="entry name" value="NTP-PPase_u1"/>
    <property type="match status" value="1"/>
</dbReference>
<keyword evidence="5" id="KW-1185">Reference proteome</keyword>